<gene>
    <name evidence="14" type="primary">glpO</name>
    <name evidence="14" type="ORF">G6Z83_06415</name>
</gene>
<evidence type="ECO:0000256" key="2">
    <source>
        <dbReference type="ARBA" id="ARBA00007330"/>
    </source>
</evidence>
<evidence type="ECO:0000256" key="3">
    <source>
        <dbReference type="ARBA" id="ARBA00013104"/>
    </source>
</evidence>
<evidence type="ECO:0000256" key="10">
    <source>
        <dbReference type="ARBA" id="ARBA00049503"/>
    </source>
</evidence>
<keyword evidence="11" id="KW-1133">Transmembrane helix</keyword>
<comment type="similarity">
    <text evidence="2">Belongs to the FAD-dependent glycerol-3-phosphate dehydrogenase family.</text>
</comment>
<protein>
    <recommendedName>
        <fullName evidence="4">Alpha-glycerophosphate oxidase</fullName>
        <ecNumber evidence="3">1.1.3.21</ecNumber>
    </recommendedName>
    <alternativeName>
        <fullName evidence="9">Glycerol-3-phosphate oxidase</fullName>
    </alternativeName>
</protein>
<keyword evidence="11" id="KW-0812">Transmembrane</keyword>
<evidence type="ECO:0000256" key="7">
    <source>
        <dbReference type="ARBA" id="ARBA00022827"/>
    </source>
</evidence>
<evidence type="ECO:0000259" key="13">
    <source>
        <dbReference type="Pfam" id="PF16901"/>
    </source>
</evidence>
<name>A0A6G7BB73_9LACO</name>
<dbReference type="GO" id="GO:0006071">
    <property type="term" value="P:glycerol metabolic process"/>
    <property type="evidence" value="ECO:0007669"/>
    <property type="project" value="UniProtKB-KW"/>
</dbReference>
<dbReference type="PRINTS" id="PR01001">
    <property type="entry name" value="FADG3PDH"/>
</dbReference>
<keyword evidence="11" id="KW-0472">Membrane</keyword>
<comment type="cofactor">
    <cofactor evidence="1">
        <name>FAD</name>
        <dbReference type="ChEBI" id="CHEBI:57692"/>
    </cofactor>
</comment>
<proteinExistence type="inferred from homology"/>
<evidence type="ECO:0000313" key="14">
    <source>
        <dbReference type="EMBL" id="QIH24301.1"/>
    </source>
</evidence>
<dbReference type="SUPFAM" id="SSF51905">
    <property type="entry name" value="FAD/NAD(P)-binding domain"/>
    <property type="match status" value="1"/>
</dbReference>
<dbReference type="RefSeq" id="WP_164824101.1">
    <property type="nucleotide sequence ID" value="NZ_CP049228.1"/>
</dbReference>
<evidence type="ECO:0000256" key="1">
    <source>
        <dbReference type="ARBA" id="ARBA00001974"/>
    </source>
</evidence>
<dbReference type="Gene3D" id="1.10.8.870">
    <property type="entry name" value="Alpha-glycerophosphate oxidase, cap domain"/>
    <property type="match status" value="1"/>
</dbReference>
<dbReference type="InterPro" id="IPR000447">
    <property type="entry name" value="G3P_DH_FAD-dep"/>
</dbReference>
<dbReference type="Pfam" id="PF16901">
    <property type="entry name" value="DAO_C"/>
    <property type="match status" value="1"/>
</dbReference>
<comment type="catalytic activity">
    <reaction evidence="10">
        <text>sn-glycerol 3-phosphate + O2 = dihydroxyacetone phosphate + H2O2</text>
        <dbReference type="Rhea" id="RHEA:18369"/>
        <dbReference type="ChEBI" id="CHEBI:15379"/>
        <dbReference type="ChEBI" id="CHEBI:16240"/>
        <dbReference type="ChEBI" id="CHEBI:57597"/>
        <dbReference type="ChEBI" id="CHEBI:57642"/>
        <dbReference type="EC" id="1.1.3.21"/>
    </reaction>
</comment>
<dbReference type="Pfam" id="PF01266">
    <property type="entry name" value="DAO"/>
    <property type="match status" value="1"/>
</dbReference>
<sequence>MKFNYQTREHAIEKLQDRTLDLLIIGGGITGAGVALQAAASGLETGLIEMQDFAEGTSSRSTKLVHGGIRYLKNFDVEVVADTVGERAVVQQIAPHVPKPDPMLMPIYDEEGSTFSMFRLKVAMNLYDSLAGINANSEFANTMLTKEEVLEHQPNLKQEGLLGGGQYLDFNNSDIRLVVENIKRANQDGALIASRVKAVDYTFDDNGKVNGVVAEDLLNGKKFEINARYVINTTGPWSDKTRNLNKPEHPIEMMRPTKGVHLVIDRSKLEVSQPIYFDSGYNDGRMIFVIPREKKTYFGTTDTDYHGDFEHPTVTQADVDYLLKAVNNRFPKANITLDDIESSWAGLRPLIAGNAASDYNGGDNGKISDDSFNGLIDTVQSYLKKDKTRDDVEKAITNLQGSLSEKELSPSEVSRGSSLEQDDNGLITLAGGKITDYRKMAAGAMELIIKLLAENYDRHYQLINSKTYPVSGGEINPNDIESAFDAYAQMGVTRGLEREDAYYLASFFGSNAPQVYAYVDKVPAVEGMSLAETVMLFYSLDNECVLTPNDYFLRRTNYMLFMRDKMDRLIDPVLNIMQEYFGWSDEEKQNHMDHLQKALYDNDLIALKEHKKA</sequence>
<dbReference type="AlphaFoldDB" id="A0A6G7BB73"/>
<evidence type="ECO:0000259" key="12">
    <source>
        <dbReference type="Pfam" id="PF01266"/>
    </source>
</evidence>
<keyword evidence="7" id="KW-0274">FAD</keyword>
<dbReference type="InterPro" id="IPR031656">
    <property type="entry name" value="DAO_C"/>
</dbReference>
<dbReference type="GO" id="GO:0046168">
    <property type="term" value="P:glycerol-3-phosphate catabolic process"/>
    <property type="evidence" value="ECO:0007669"/>
    <property type="project" value="TreeGrafter"/>
</dbReference>
<feature type="domain" description="FAD dependent oxidoreductase" evidence="12">
    <location>
        <begin position="21"/>
        <end position="351"/>
    </location>
</feature>
<dbReference type="InterPro" id="IPR036188">
    <property type="entry name" value="FAD/NAD-bd_sf"/>
</dbReference>
<feature type="domain" description="Alpha-glycerophosphate oxidase C-terminal" evidence="13">
    <location>
        <begin position="466"/>
        <end position="588"/>
    </location>
</feature>
<dbReference type="PANTHER" id="PTHR11985">
    <property type="entry name" value="GLYCEROL-3-PHOSPHATE DEHYDROGENASE"/>
    <property type="match status" value="1"/>
</dbReference>
<dbReference type="EMBL" id="CP049228">
    <property type="protein sequence ID" value="QIH24301.1"/>
    <property type="molecule type" value="Genomic_DNA"/>
</dbReference>
<organism evidence="14 15">
    <name type="scientific">Lactobacillus iners</name>
    <dbReference type="NCBI Taxonomy" id="147802"/>
    <lineage>
        <taxon>Bacteria</taxon>
        <taxon>Bacillati</taxon>
        <taxon>Bacillota</taxon>
        <taxon>Bacilli</taxon>
        <taxon>Lactobacillales</taxon>
        <taxon>Lactobacillaceae</taxon>
        <taxon>Lactobacillus</taxon>
    </lineage>
</organism>
<dbReference type="Gene3D" id="3.30.9.10">
    <property type="entry name" value="D-Amino Acid Oxidase, subunit A, domain 2"/>
    <property type="match status" value="1"/>
</dbReference>
<evidence type="ECO:0000256" key="5">
    <source>
        <dbReference type="ARBA" id="ARBA00022630"/>
    </source>
</evidence>
<dbReference type="InterPro" id="IPR038299">
    <property type="entry name" value="DAO_C_sf"/>
</dbReference>
<evidence type="ECO:0000313" key="15">
    <source>
        <dbReference type="Proteomes" id="UP000501676"/>
    </source>
</evidence>
<evidence type="ECO:0000256" key="6">
    <source>
        <dbReference type="ARBA" id="ARBA00022798"/>
    </source>
</evidence>
<dbReference type="GO" id="GO:0004368">
    <property type="term" value="F:glycerol-3-phosphate dehydrogenase (quinone) activity"/>
    <property type="evidence" value="ECO:0007669"/>
    <property type="project" value="InterPro"/>
</dbReference>
<feature type="transmembrane region" description="Helical" evidence="11">
    <location>
        <begin position="20"/>
        <end position="40"/>
    </location>
</feature>
<dbReference type="SUPFAM" id="SSF54373">
    <property type="entry name" value="FAD-linked reductases, C-terminal domain"/>
    <property type="match status" value="1"/>
</dbReference>
<keyword evidence="5" id="KW-0285">Flavoprotein</keyword>
<evidence type="ECO:0000256" key="11">
    <source>
        <dbReference type="SAM" id="Phobius"/>
    </source>
</evidence>
<evidence type="ECO:0000256" key="9">
    <source>
        <dbReference type="ARBA" id="ARBA00032349"/>
    </source>
</evidence>
<dbReference type="PANTHER" id="PTHR11985:SF35">
    <property type="entry name" value="ANAEROBIC GLYCEROL-3-PHOSPHATE DEHYDROGENASE SUBUNIT A"/>
    <property type="match status" value="1"/>
</dbReference>
<dbReference type="NCBIfam" id="NF033461">
    <property type="entry name" value="glycerol3P_ox_1"/>
    <property type="match status" value="1"/>
</dbReference>
<dbReference type="InterPro" id="IPR006076">
    <property type="entry name" value="FAD-dep_OxRdtase"/>
</dbReference>
<evidence type="ECO:0000256" key="8">
    <source>
        <dbReference type="ARBA" id="ARBA00023002"/>
    </source>
</evidence>
<keyword evidence="6" id="KW-0319">Glycerol metabolism</keyword>
<dbReference type="PROSITE" id="PS00977">
    <property type="entry name" value="FAD_G3PDH_1"/>
    <property type="match status" value="1"/>
</dbReference>
<dbReference type="Proteomes" id="UP000501676">
    <property type="component" value="Chromosome"/>
</dbReference>
<evidence type="ECO:0000256" key="4">
    <source>
        <dbReference type="ARBA" id="ARBA00021658"/>
    </source>
</evidence>
<reference evidence="14 15" key="1">
    <citation type="submission" date="2020-02" db="EMBL/GenBank/DDBJ databases">
        <title>Complete genome sequences of six Lactobacillus iners strains isolated from the human vagina.</title>
        <authorList>
            <person name="France M.T."/>
            <person name="Rutt L."/>
            <person name="Narina S."/>
            <person name="Arbaugh S."/>
            <person name="Humphrys M.S."/>
            <person name="Ma B."/>
            <person name="Hayward M.R."/>
            <person name="Relman D."/>
            <person name="Kwon D.S."/>
            <person name="Ravel J."/>
        </authorList>
    </citation>
    <scope>NUCLEOTIDE SEQUENCE [LARGE SCALE GENOMIC DNA]</scope>
    <source>
        <strain evidence="14 15">C0210C1</strain>
    </source>
</reference>
<dbReference type="EC" id="1.1.3.21" evidence="3"/>
<keyword evidence="8" id="KW-0560">Oxidoreductase</keyword>
<accession>A0A6G7BB73</accession>
<dbReference type="GO" id="GO:0004369">
    <property type="term" value="F:glycerol-3-phosphate oxidase activity"/>
    <property type="evidence" value="ECO:0007669"/>
    <property type="project" value="UniProtKB-EC"/>
</dbReference>
<dbReference type="Gene3D" id="3.50.50.60">
    <property type="entry name" value="FAD/NAD(P)-binding domain"/>
    <property type="match status" value="2"/>
</dbReference>